<accession>A0A1I3LY89</accession>
<dbReference type="PANTHER" id="PTHR30126:SF39">
    <property type="entry name" value="HTH-TYPE TRANSCRIPTIONAL REGULATOR CYSL"/>
    <property type="match status" value="1"/>
</dbReference>
<organism evidence="6 7">
    <name type="scientific">Paraburkholderia megapolitana</name>
    <dbReference type="NCBI Taxonomy" id="420953"/>
    <lineage>
        <taxon>Bacteria</taxon>
        <taxon>Pseudomonadati</taxon>
        <taxon>Pseudomonadota</taxon>
        <taxon>Betaproteobacteria</taxon>
        <taxon>Burkholderiales</taxon>
        <taxon>Burkholderiaceae</taxon>
        <taxon>Paraburkholderia</taxon>
    </lineage>
</organism>
<dbReference type="InterPro" id="IPR036390">
    <property type="entry name" value="WH_DNA-bd_sf"/>
</dbReference>
<dbReference type="RefSeq" id="WP_211367799.1">
    <property type="nucleotide sequence ID" value="NZ_CP041743.1"/>
</dbReference>
<dbReference type="PRINTS" id="PR00039">
    <property type="entry name" value="HTHLYSR"/>
</dbReference>
<keyword evidence="2" id="KW-0805">Transcription regulation</keyword>
<evidence type="ECO:0000256" key="1">
    <source>
        <dbReference type="ARBA" id="ARBA00009437"/>
    </source>
</evidence>
<evidence type="ECO:0000256" key="3">
    <source>
        <dbReference type="ARBA" id="ARBA00023125"/>
    </source>
</evidence>
<keyword evidence="4" id="KW-0804">Transcription</keyword>
<evidence type="ECO:0000313" key="6">
    <source>
        <dbReference type="EMBL" id="SFI89637.1"/>
    </source>
</evidence>
<dbReference type="GO" id="GO:0000976">
    <property type="term" value="F:transcription cis-regulatory region binding"/>
    <property type="evidence" value="ECO:0007669"/>
    <property type="project" value="TreeGrafter"/>
</dbReference>
<name>A0A1I3LY89_9BURK</name>
<evidence type="ECO:0000259" key="5">
    <source>
        <dbReference type="PROSITE" id="PS50931"/>
    </source>
</evidence>
<evidence type="ECO:0000256" key="2">
    <source>
        <dbReference type="ARBA" id="ARBA00023015"/>
    </source>
</evidence>
<dbReference type="Pfam" id="PF00126">
    <property type="entry name" value="HTH_1"/>
    <property type="match status" value="1"/>
</dbReference>
<dbReference type="Proteomes" id="UP000199548">
    <property type="component" value="Unassembled WGS sequence"/>
</dbReference>
<comment type="similarity">
    <text evidence="1">Belongs to the LysR transcriptional regulatory family.</text>
</comment>
<dbReference type="InterPro" id="IPR005119">
    <property type="entry name" value="LysR_subst-bd"/>
</dbReference>
<evidence type="ECO:0000256" key="4">
    <source>
        <dbReference type="ARBA" id="ARBA00023163"/>
    </source>
</evidence>
<keyword evidence="3 6" id="KW-0238">DNA-binding</keyword>
<keyword evidence="7" id="KW-1185">Reference proteome</keyword>
<reference evidence="6 7" key="1">
    <citation type="submission" date="2016-10" db="EMBL/GenBank/DDBJ databases">
        <authorList>
            <person name="de Groot N.N."/>
        </authorList>
    </citation>
    <scope>NUCLEOTIDE SEQUENCE [LARGE SCALE GENOMIC DNA]</scope>
    <source>
        <strain evidence="6 7">LMG 23650</strain>
    </source>
</reference>
<dbReference type="EMBL" id="FOQU01000004">
    <property type="protein sequence ID" value="SFI89637.1"/>
    <property type="molecule type" value="Genomic_DNA"/>
</dbReference>
<dbReference type="Pfam" id="PF03466">
    <property type="entry name" value="LysR_substrate"/>
    <property type="match status" value="1"/>
</dbReference>
<dbReference type="PROSITE" id="PS50931">
    <property type="entry name" value="HTH_LYSR"/>
    <property type="match status" value="1"/>
</dbReference>
<dbReference type="STRING" id="420953.SAMN05192543_104621"/>
<protein>
    <submittedName>
        <fullName evidence="6">DNA-binding transcriptional regulator, LysR family</fullName>
    </submittedName>
</protein>
<dbReference type="AlphaFoldDB" id="A0A1I3LY89"/>
<dbReference type="SUPFAM" id="SSF46785">
    <property type="entry name" value="Winged helix' DNA-binding domain"/>
    <property type="match status" value="1"/>
</dbReference>
<sequence>MIAEDLRSFVTVIDEASLTRAANTLCVTQSAVSRRIQRLEESLGAELFDRNSKPPKATALAQRIYEYAVPLLRDLDRLLDIPAEHAAPAGTFRLGMTQAVADIVLFDAVIALKSAFPALDVRLHTDWSSGLQQQLAPGSLDAAVLLLPHGRPPAAGTAGRLITTLDVVVVQSRKKPLVKGRTAIRSLAAHTWVLNPHGCGYRAALERAMDDAGHSLRVGVDTHGTDMQLRLVAAGLGLGLVPRSVLQRSSPYRDLVVVNVNDFALQLDVWLVHPQQLGNLRRAVDLLADVATETLRKHDAVKRKRPGV</sequence>
<dbReference type="CDD" id="cd05466">
    <property type="entry name" value="PBP2_LTTR_substrate"/>
    <property type="match status" value="1"/>
</dbReference>
<dbReference type="SUPFAM" id="SSF53850">
    <property type="entry name" value="Periplasmic binding protein-like II"/>
    <property type="match status" value="1"/>
</dbReference>
<dbReference type="Gene3D" id="3.40.190.10">
    <property type="entry name" value="Periplasmic binding protein-like II"/>
    <property type="match status" value="2"/>
</dbReference>
<dbReference type="Gene3D" id="1.10.10.10">
    <property type="entry name" value="Winged helix-like DNA-binding domain superfamily/Winged helix DNA-binding domain"/>
    <property type="match status" value="1"/>
</dbReference>
<gene>
    <name evidence="6" type="ORF">SAMN05192543_104621</name>
</gene>
<dbReference type="InterPro" id="IPR036388">
    <property type="entry name" value="WH-like_DNA-bd_sf"/>
</dbReference>
<dbReference type="InterPro" id="IPR000847">
    <property type="entry name" value="LysR_HTH_N"/>
</dbReference>
<dbReference type="GO" id="GO:0003700">
    <property type="term" value="F:DNA-binding transcription factor activity"/>
    <property type="evidence" value="ECO:0007669"/>
    <property type="project" value="InterPro"/>
</dbReference>
<feature type="domain" description="HTH lysR-type" evidence="5">
    <location>
        <begin position="1"/>
        <end position="58"/>
    </location>
</feature>
<dbReference type="PANTHER" id="PTHR30126">
    <property type="entry name" value="HTH-TYPE TRANSCRIPTIONAL REGULATOR"/>
    <property type="match status" value="1"/>
</dbReference>
<evidence type="ECO:0000313" key="7">
    <source>
        <dbReference type="Proteomes" id="UP000199548"/>
    </source>
</evidence>
<proteinExistence type="inferred from homology"/>